<dbReference type="Pfam" id="PF03389">
    <property type="entry name" value="MobA_MobL"/>
    <property type="match status" value="1"/>
</dbReference>
<dbReference type="EMBL" id="SPQT01000005">
    <property type="protein sequence ID" value="TFV48222.1"/>
    <property type="molecule type" value="Genomic_DNA"/>
</dbReference>
<name>A0A4Y9LZ72_9BRAD</name>
<comment type="similarity">
    <text evidence="1">Belongs to the MobA/MobL family.</text>
</comment>
<evidence type="ECO:0000313" key="5">
    <source>
        <dbReference type="Proteomes" id="UP000297966"/>
    </source>
</evidence>
<sequence length="82" mass="9191">MNLALPHELDADQRRKLALSFVQEAFVSKGMVADVAIHAPVLEKGDHPHNHHAHILLALQQATPEGLRRVKTREWNSDRGPC</sequence>
<evidence type="ECO:0000256" key="1">
    <source>
        <dbReference type="ARBA" id="ARBA00010873"/>
    </source>
</evidence>
<reference evidence="4 5" key="1">
    <citation type="submission" date="2019-03" db="EMBL/GenBank/DDBJ databases">
        <title>Bradyrhizobium diversity isolated from nodules of Chamaecrista fasciculata.</title>
        <authorList>
            <person name="Klepa M.S."/>
            <person name="Urquiaga M.O."/>
            <person name="Hungria M."/>
            <person name="Delamuta J.R."/>
        </authorList>
    </citation>
    <scope>NUCLEOTIDE SEQUENCE [LARGE SCALE GENOMIC DNA]</scope>
    <source>
        <strain evidence="4 5">CNPSo 3448</strain>
    </source>
</reference>
<organism evidence="4 5">
    <name type="scientific">Bradyrhizobium niftali</name>
    <dbReference type="NCBI Taxonomy" id="2560055"/>
    <lineage>
        <taxon>Bacteria</taxon>
        <taxon>Pseudomonadati</taxon>
        <taxon>Pseudomonadota</taxon>
        <taxon>Alphaproteobacteria</taxon>
        <taxon>Hyphomicrobiales</taxon>
        <taxon>Nitrobacteraceae</taxon>
        <taxon>Bradyrhizobium</taxon>
    </lineage>
</organism>
<keyword evidence="5" id="KW-1185">Reference proteome</keyword>
<accession>A0A4Y9LZ72</accession>
<dbReference type="AlphaFoldDB" id="A0A4Y9LZ72"/>
<dbReference type="InterPro" id="IPR005053">
    <property type="entry name" value="MobA_MobL"/>
</dbReference>
<proteinExistence type="inferred from homology"/>
<dbReference type="Proteomes" id="UP000297966">
    <property type="component" value="Unassembled WGS sequence"/>
</dbReference>
<protein>
    <recommendedName>
        <fullName evidence="3">MobA/MobL protein domain-containing protein</fullName>
    </recommendedName>
</protein>
<gene>
    <name evidence="4" type="ORF">E4K65_12365</name>
</gene>
<dbReference type="Gene3D" id="3.30.930.30">
    <property type="match status" value="1"/>
</dbReference>
<evidence type="ECO:0000256" key="2">
    <source>
        <dbReference type="ARBA" id="ARBA00022971"/>
    </source>
</evidence>
<evidence type="ECO:0000259" key="3">
    <source>
        <dbReference type="Pfam" id="PF03389"/>
    </source>
</evidence>
<keyword evidence="2" id="KW-0184">Conjugation</keyword>
<evidence type="ECO:0000313" key="4">
    <source>
        <dbReference type="EMBL" id="TFV48222.1"/>
    </source>
</evidence>
<comment type="caution">
    <text evidence="4">The sequence shown here is derived from an EMBL/GenBank/DDBJ whole genome shotgun (WGS) entry which is preliminary data.</text>
</comment>
<feature type="domain" description="MobA/MobL protein" evidence="3">
    <location>
        <begin position="2"/>
        <end position="74"/>
    </location>
</feature>
<dbReference type="OrthoDB" id="1826980at2"/>